<dbReference type="InterPro" id="IPR022742">
    <property type="entry name" value="Hydrolase_4"/>
</dbReference>
<dbReference type="GO" id="GO:0016787">
    <property type="term" value="F:hydrolase activity"/>
    <property type="evidence" value="ECO:0007669"/>
    <property type="project" value="UniProtKB-KW"/>
</dbReference>
<feature type="domain" description="AB hydrolase-1" evidence="1">
    <location>
        <begin position="289"/>
        <end position="500"/>
    </location>
</feature>
<dbReference type="Pfam" id="PF00561">
    <property type="entry name" value="Abhydrolase_1"/>
    <property type="match status" value="1"/>
</dbReference>
<gene>
    <name evidence="3" type="ORF">H9L15_00180</name>
</gene>
<dbReference type="Proteomes" id="UP000516134">
    <property type="component" value="Chromosome"/>
</dbReference>
<dbReference type="PANTHER" id="PTHR43433">
    <property type="entry name" value="HYDROLASE, ALPHA/BETA FOLD FAMILY PROTEIN"/>
    <property type="match status" value="1"/>
</dbReference>
<dbReference type="PRINTS" id="PR00111">
    <property type="entry name" value="ABHYDROLASE"/>
</dbReference>
<evidence type="ECO:0000313" key="3">
    <source>
        <dbReference type="EMBL" id="QNP43340.1"/>
    </source>
</evidence>
<dbReference type="InterPro" id="IPR029058">
    <property type="entry name" value="AB_hydrolase_fold"/>
</dbReference>
<dbReference type="Gene3D" id="3.40.50.1820">
    <property type="entry name" value="alpha/beta hydrolase"/>
    <property type="match status" value="2"/>
</dbReference>
<dbReference type="PANTHER" id="PTHR43433:SF8">
    <property type="entry name" value="BIFUNCTIONAL LIPASE_ADENYLATE CYCLASE LIPJ"/>
    <property type="match status" value="1"/>
</dbReference>
<reference evidence="3 4" key="1">
    <citation type="submission" date="2020-08" db="EMBL/GenBank/DDBJ databases">
        <title>Genome sequence of Sphingomonas daechungensis KACC 18115T.</title>
        <authorList>
            <person name="Hyun D.-W."/>
            <person name="Bae J.-W."/>
        </authorList>
    </citation>
    <scope>NUCLEOTIDE SEQUENCE [LARGE SCALE GENOMIC DNA]</scope>
    <source>
        <strain evidence="3 4">KACC 18115</strain>
    </source>
</reference>
<organism evidence="3 4">
    <name type="scientific">Sphingomonas daechungensis</name>
    <dbReference type="NCBI Taxonomy" id="1176646"/>
    <lineage>
        <taxon>Bacteria</taxon>
        <taxon>Pseudomonadati</taxon>
        <taxon>Pseudomonadota</taxon>
        <taxon>Alphaproteobacteria</taxon>
        <taxon>Sphingomonadales</taxon>
        <taxon>Sphingomonadaceae</taxon>
        <taxon>Sphingomonas</taxon>
    </lineage>
</organism>
<evidence type="ECO:0000259" key="2">
    <source>
        <dbReference type="Pfam" id="PF12146"/>
    </source>
</evidence>
<sequence length="525" mass="58568">MHEFARGHSLIRYDERANGMSDWDTPEISFEAFVDDLECVVEQAGVDKFDLLGISQGASVAIAYAVRHPERVRRLLICGGYAAGWAARGDPEEIARREALLTLTEVGWGADHPTYRQVFTSLYIPNGTPEQINWWNEMQKVSCSPENAVKLQRALSLIDVRDLLPQVSVPTLIFHSRDDQVVPFSAGEYLARNIPEATFVPLDGDNHLLLEKEAGWNDFVRLARQFLKPEEGDELDPLVAEAKPAEQSGTCASSDGAKIAWTSIGEGFPLVMPAVWFHHIDKDLSTPTWSHWMAEGLRGRRLIRSDMRGVGLSDPDPHRWNFDSLLDDFVAVIDGAGVEKLDVLGMSHGALVAIAYAARFPERVRRLVLIGGYAEGFGVRNDPEEIMRRETLLNLGRGYAPSDRGSFARMLGALYWPEANSEMMDWFVDRLGTISVLSEQLQDVFRTIDLRPDLAKIQAPTLIMHSRGDRIIPSACSETMAAQIAGSKLVLLDSENHIPLDHDKGWTRARAALRAFLGEKKRVFA</sequence>
<dbReference type="InterPro" id="IPR000073">
    <property type="entry name" value="AB_hydrolase_1"/>
</dbReference>
<dbReference type="Pfam" id="PF12146">
    <property type="entry name" value="Hydrolase_4"/>
    <property type="match status" value="1"/>
</dbReference>
<accession>A0ABX6T0X3</accession>
<proteinExistence type="predicted"/>
<feature type="domain" description="Serine aminopeptidase S33" evidence="2">
    <location>
        <begin position="5"/>
        <end position="207"/>
    </location>
</feature>
<keyword evidence="4" id="KW-1185">Reference proteome</keyword>
<dbReference type="EMBL" id="CP060780">
    <property type="protein sequence ID" value="QNP43340.1"/>
    <property type="molecule type" value="Genomic_DNA"/>
</dbReference>
<evidence type="ECO:0000313" key="4">
    <source>
        <dbReference type="Proteomes" id="UP000516134"/>
    </source>
</evidence>
<name>A0ABX6T0X3_9SPHN</name>
<keyword evidence="3" id="KW-0378">Hydrolase</keyword>
<dbReference type="RefSeq" id="WP_187714770.1">
    <property type="nucleotide sequence ID" value="NZ_CP060780.1"/>
</dbReference>
<evidence type="ECO:0000259" key="1">
    <source>
        <dbReference type="Pfam" id="PF00561"/>
    </source>
</evidence>
<protein>
    <submittedName>
        <fullName evidence="3">Alpha/beta fold hydrolase</fullName>
    </submittedName>
</protein>
<dbReference type="SUPFAM" id="SSF53474">
    <property type="entry name" value="alpha/beta-Hydrolases"/>
    <property type="match status" value="2"/>
</dbReference>
<dbReference type="InterPro" id="IPR050471">
    <property type="entry name" value="AB_hydrolase"/>
</dbReference>